<protein>
    <submittedName>
        <fullName evidence="1">LANO_0E10198g1_1</fullName>
    </submittedName>
</protein>
<dbReference type="Proteomes" id="UP000189911">
    <property type="component" value="Chromosome E"/>
</dbReference>
<keyword evidence="2" id="KW-1185">Reference proteome</keyword>
<dbReference type="AlphaFoldDB" id="A0A1G4JWE2"/>
<gene>
    <name evidence="1" type="ORF">LANO_0E10198G</name>
</gene>
<organism evidence="1 2">
    <name type="scientific">Lachancea nothofagi CBS 11611</name>
    <dbReference type="NCBI Taxonomy" id="1266666"/>
    <lineage>
        <taxon>Eukaryota</taxon>
        <taxon>Fungi</taxon>
        <taxon>Dikarya</taxon>
        <taxon>Ascomycota</taxon>
        <taxon>Saccharomycotina</taxon>
        <taxon>Saccharomycetes</taxon>
        <taxon>Saccharomycetales</taxon>
        <taxon>Saccharomycetaceae</taxon>
        <taxon>Lachancea</taxon>
    </lineage>
</organism>
<dbReference type="OrthoDB" id="4038608at2759"/>
<accession>A0A1G4JWE2</accession>
<proteinExistence type="predicted"/>
<reference evidence="2" key="1">
    <citation type="submission" date="2016-03" db="EMBL/GenBank/DDBJ databases">
        <authorList>
            <person name="Devillers Hugo."/>
        </authorList>
    </citation>
    <scope>NUCLEOTIDE SEQUENCE [LARGE SCALE GENOMIC DNA]</scope>
</reference>
<dbReference type="EMBL" id="LT598451">
    <property type="protein sequence ID" value="SCU95383.1"/>
    <property type="molecule type" value="Genomic_DNA"/>
</dbReference>
<sequence>MGYVTSGYATRPNKRAKKVLRKVYYERVNKAVKVSRTALERHPGRNEERHMKLVDLPQDVLERIFVFSGRNNALPILNRRFHRCLKPTRFLINCFLRSNYISDVNGAIHDLPDSPCSSWIVLAESVFRNRTFLQYLEANPSILDSVDEVTNVESLAQAQQQRLEEFSQGQLQDPRTPLTPFDLDPQTGKPLRDYPPAIYDWPAIFFRNDITVVPPVYNELLLCLHSFYAVQHPSLVAESAMQWFFKQNEERVPHLDINHLFYAVNFILHISVQEMRSFTDPHPLIQFVTHIYVTITPWLSRLLLCEKLEAADLISARKAKIVKKFIRKFYRDCPETLSHDDLWLLLNKVKDRRLLETVTEYGGKPSFNVVK</sequence>
<evidence type="ECO:0000313" key="2">
    <source>
        <dbReference type="Proteomes" id="UP000189911"/>
    </source>
</evidence>
<name>A0A1G4JWE2_9SACH</name>
<evidence type="ECO:0000313" key="1">
    <source>
        <dbReference type="EMBL" id="SCU95383.1"/>
    </source>
</evidence>